<dbReference type="SUPFAM" id="SSF53335">
    <property type="entry name" value="S-adenosyl-L-methionine-dependent methyltransferases"/>
    <property type="match status" value="1"/>
</dbReference>
<feature type="region of interest" description="Disordered" evidence="4">
    <location>
        <begin position="1"/>
        <end position="21"/>
    </location>
</feature>
<dbReference type="InterPro" id="IPR029063">
    <property type="entry name" value="SAM-dependent_MTases_sf"/>
</dbReference>
<reference evidence="6 7" key="1">
    <citation type="submission" date="2022-11" db="EMBL/GenBank/DDBJ databases">
        <title>Minimal conservation of predation-associated metabolite biosynthetic gene clusters underscores biosynthetic potential of Myxococcota including descriptions for ten novel species: Archangium lansinium sp. nov., Myxococcus landrumus sp. nov., Nannocystis bai.</title>
        <authorList>
            <person name="Ahearne A."/>
            <person name="Stevens C."/>
            <person name="Dowd S."/>
        </authorList>
    </citation>
    <scope>NUCLEOTIDE SEQUENCE [LARGE SCALE GENOMIC DNA]</scope>
    <source>
        <strain evidence="6 7">NCELM</strain>
    </source>
</reference>
<protein>
    <submittedName>
        <fullName evidence="6">Methyltransferase domain-containing protein</fullName>
    </submittedName>
</protein>
<organism evidence="6 7">
    <name type="scientific">Nannocystis radixulma</name>
    <dbReference type="NCBI Taxonomy" id="2995305"/>
    <lineage>
        <taxon>Bacteria</taxon>
        <taxon>Pseudomonadati</taxon>
        <taxon>Myxococcota</taxon>
        <taxon>Polyangia</taxon>
        <taxon>Nannocystales</taxon>
        <taxon>Nannocystaceae</taxon>
        <taxon>Nannocystis</taxon>
    </lineage>
</organism>
<evidence type="ECO:0000256" key="3">
    <source>
        <dbReference type="ARBA" id="ARBA00022691"/>
    </source>
</evidence>
<dbReference type="Proteomes" id="UP001217838">
    <property type="component" value="Unassembled WGS sequence"/>
</dbReference>
<evidence type="ECO:0000259" key="5">
    <source>
        <dbReference type="Pfam" id="PF13649"/>
    </source>
</evidence>
<dbReference type="CDD" id="cd02440">
    <property type="entry name" value="AdoMet_MTases"/>
    <property type="match status" value="1"/>
</dbReference>
<evidence type="ECO:0000313" key="6">
    <source>
        <dbReference type="EMBL" id="MDC0675367.1"/>
    </source>
</evidence>
<name>A0ABT5BQU8_9BACT</name>
<evidence type="ECO:0000256" key="4">
    <source>
        <dbReference type="SAM" id="MobiDB-lite"/>
    </source>
</evidence>
<dbReference type="InterPro" id="IPR041698">
    <property type="entry name" value="Methyltransf_25"/>
</dbReference>
<dbReference type="Pfam" id="PF13649">
    <property type="entry name" value="Methyltransf_25"/>
    <property type="match status" value="1"/>
</dbReference>
<dbReference type="EMBL" id="JAQNDN010000027">
    <property type="protein sequence ID" value="MDC0675367.1"/>
    <property type="molecule type" value="Genomic_DNA"/>
</dbReference>
<dbReference type="PANTHER" id="PTHR43464:SF19">
    <property type="entry name" value="UBIQUINONE BIOSYNTHESIS O-METHYLTRANSFERASE, MITOCHONDRIAL"/>
    <property type="match status" value="1"/>
</dbReference>
<keyword evidence="7" id="KW-1185">Reference proteome</keyword>
<evidence type="ECO:0000256" key="2">
    <source>
        <dbReference type="ARBA" id="ARBA00022679"/>
    </source>
</evidence>
<proteinExistence type="predicted"/>
<comment type="caution">
    <text evidence="6">The sequence shown here is derived from an EMBL/GenBank/DDBJ whole genome shotgun (WGS) entry which is preliminary data.</text>
</comment>
<dbReference type="PANTHER" id="PTHR43464">
    <property type="entry name" value="METHYLTRANSFERASE"/>
    <property type="match status" value="1"/>
</dbReference>
<dbReference type="RefSeq" id="WP_272010379.1">
    <property type="nucleotide sequence ID" value="NZ_JAQNDN010000027.1"/>
</dbReference>
<feature type="domain" description="Methyltransferase" evidence="5">
    <location>
        <begin position="50"/>
        <end position="144"/>
    </location>
</feature>
<sequence length="284" mass="29760">MSGANEQQIEHWNGPGGESWRRHQERLDDMFAAFSEAALQAAAVRPGERVLDVGCGAGATTLALAGMVAPGGAVVGVDVSAPLLARARERADTAGLAVELRLADAADAPLGGPYDLLFSRFGVMFFADPVAAFTHLRAAAKPDGRLVFVCWRAAADNDWGALPVRALRGLLPPWPAPDPTAPGPFAFADRGRVLAILEAAGFRDVAVAPFDAPLQFGRGDSREAALDDAVAQAAEVGPLTRLLAGHDDDLRRRATAAVRAAFAEIARPDGVFIRAAAWIVTARA</sequence>
<keyword evidence="3" id="KW-0949">S-adenosyl-L-methionine</keyword>
<keyword evidence="1 6" id="KW-0489">Methyltransferase</keyword>
<keyword evidence="2" id="KW-0808">Transferase</keyword>
<evidence type="ECO:0000256" key="1">
    <source>
        <dbReference type="ARBA" id="ARBA00022603"/>
    </source>
</evidence>
<dbReference type="GO" id="GO:0008168">
    <property type="term" value="F:methyltransferase activity"/>
    <property type="evidence" value="ECO:0007669"/>
    <property type="project" value="UniProtKB-KW"/>
</dbReference>
<evidence type="ECO:0000313" key="7">
    <source>
        <dbReference type="Proteomes" id="UP001217838"/>
    </source>
</evidence>
<gene>
    <name evidence="6" type="ORF">POL58_46925</name>
</gene>
<accession>A0ABT5BQU8</accession>
<dbReference type="Gene3D" id="3.40.50.150">
    <property type="entry name" value="Vaccinia Virus protein VP39"/>
    <property type="match status" value="1"/>
</dbReference>
<dbReference type="GO" id="GO:0032259">
    <property type="term" value="P:methylation"/>
    <property type="evidence" value="ECO:0007669"/>
    <property type="project" value="UniProtKB-KW"/>
</dbReference>